<dbReference type="PANTHER" id="PTHR47074">
    <property type="entry name" value="BNAC02G40300D PROTEIN"/>
    <property type="match status" value="1"/>
</dbReference>
<protein>
    <recommendedName>
        <fullName evidence="1">RNase H type-1 domain-containing protein</fullName>
    </recommendedName>
</protein>
<proteinExistence type="predicted"/>
<reference evidence="2" key="1">
    <citation type="journal article" date="2022" name="Plant J.">
        <title>Strategies of tolerance reflected in two North American maple genomes.</title>
        <authorList>
            <person name="McEvoy S.L."/>
            <person name="Sezen U.U."/>
            <person name="Trouern-Trend A."/>
            <person name="McMahon S.M."/>
            <person name="Schaberg P.G."/>
            <person name="Yang J."/>
            <person name="Wegrzyn J.L."/>
            <person name="Swenson N.G."/>
        </authorList>
    </citation>
    <scope>NUCLEOTIDE SEQUENCE</scope>
    <source>
        <strain evidence="2">NS2018</strain>
    </source>
</reference>
<gene>
    <name evidence="2" type="ORF">LWI29_004472</name>
</gene>
<name>A0AA39RGB1_ACESA</name>
<dbReference type="SUPFAM" id="SSF53098">
    <property type="entry name" value="Ribonuclease H-like"/>
    <property type="match status" value="1"/>
</dbReference>
<dbReference type="Proteomes" id="UP001168877">
    <property type="component" value="Unassembled WGS sequence"/>
</dbReference>
<dbReference type="AlphaFoldDB" id="A0AA39RGB1"/>
<keyword evidence="3" id="KW-1185">Reference proteome</keyword>
<dbReference type="GO" id="GO:0004523">
    <property type="term" value="F:RNA-DNA hybrid ribonuclease activity"/>
    <property type="evidence" value="ECO:0007669"/>
    <property type="project" value="InterPro"/>
</dbReference>
<dbReference type="InterPro" id="IPR036397">
    <property type="entry name" value="RNaseH_sf"/>
</dbReference>
<evidence type="ECO:0000313" key="3">
    <source>
        <dbReference type="Proteomes" id="UP001168877"/>
    </source>
</evidence>
<comment type="caution">
    <text evidence="2">The sequence shown here is derived from an EMBL/GenBank/DDBJ whole genome shotgun (WGS) entry which is preliminary data.</text>
</comment>
<dbReference type="PANTHER" id="PTHR47074:SF48">
    <property type="entry name" value="POLYNUCLEOTIDYL TRANSFERASE, RIBONUCLEASE H-LIKE SUPERFAMILY PROTEIN"/>
    <property type="match status" value="1"/>
</dbReference>
<dbReference type="EMBL" id="JAUESC010000387">
    <property type="protein sequence ID" value="KAK0573213.1"/>
    <property type="molecule type" value="Genomic_DNA"/>
</dbReference>
<dbReference type="InterPro" id="IPR052929">
    <property type="entry name" value="RNase_H-like_EbsB-rel"/>
</dbReference>
<sequence>MRWFGGVEIMLRNFAKLGLPRVRGVAMDGRSKEERNVRWNPPDHGLVKVNCNVRVYRKRRRVGYGIIVRDDGGRVLWCSAQGCEANYDLNCAKALAIYKGLLVGCNLGLANFVVETNSKMVVKQIWNGDNLEVCHGGILDAIQNIMTDGRSIVFNTVSAKANKVALALANEALSITNLVTWKEDAPICIKAMVNDEQRT</sequence>
<dbReference type="GO" id="GO:0003676">
    <property type="term" value="F:nucleic acid binding"/>
    <property type="evidence" value="ECO:0007669"/>
    <property type="project" value="InterPro"/>
</dbReference>
<reference evidence="2" key="2">
    <citation type="submission" date="2023-06" db="EMBL/GenBank/DDBJ databases">
        <authorList>
            <person name="Swenson N.G."/>
            <person name="Wegrzyn J.L."/>
            <person name="Mcevoy S.L."/>
        </authorList>
    </citation>
    <scope>NUCLEOTIDE SEQUENCE</scope>
    <source>
        <strain evidence="2">NS2018</strain>
        <tissue evidence="2">Leaf</tissue>
    </source>
</reference>
<dbReference type="InterPro" id="IPR002156">
    <property type="entry name" value="RNaseH_domain"/>
</dbReference>
<evidence type="ECO:0000313" key="2">
    <source>
        <dbReference type="EMBL" id="KAK0573213.1"/>
    </source>
</evidence>
<accession>A0AA39RGB1</accession>
<organism evidence="2 3">
    <name type="scientific">Acer saccharum</name>
    <name type="common">Sugar maple</name>
    <dbReference type="NCBI Taxonomy" id="4024"/>
    <lineage>
        <taxon>Eukaryota</taxon>
        <taxon>Viridiplantae</taxon>
        <taxon>Streptophyta</taxon>
        <taxon>Embryophyta</taxon>
        <taxon>Tracheophyta</taxon>
        <taxon>Spermatophyta</taxon>
        <taxon>Magnoliopsida</taxon>
        <taxon>eudicotyledons</taxon>
        <taxon>Gunneridae</taxon>
        <taxon>Pentapetalae</taxon>
        <taxon>rosids</taxon>
        <taxon>malvids</taxon>
        <taxon>Sapindales</taxon>
        <taxon>Sapindaceae</taxon>
        <taxon>Hippocastanoideae</taxon>
        <taxon>Acereae</taxon>
        <taxon>Acer</taxon>
    </lineage>
</organism>
<dbReference type="Pfam" id="PF13456">
    <property type="entry name" value="RVT_3"/>
    <property type="match status" value="1"/>
</dbReference>
<dbReference type="Gene3D" id="3.30.420.10">
    <property type="entry name" value="Ribonuclease H-like superfamily/Ribonuclease H"/>
    <property type="match status" value="1"/>
</dbReference>
<feature type="domain" description="RNase H type-1" evidence="1">
    <location>
        <begin position="51"/>
        <end position="172"/>
    </location>
</feature>
<dbReference type="InterPro" id="IPR012337">
    <property type="entry name" value="RNaseH-like_sf"/>
</dbReference>
<evidence type="ECO:0000259" key="1">
    <source>
        <dbReference type="Pfam" id="PF13456"/>
    </source>
</evidence>
<dbReference type="CDD" id="cd06222">
    <property type="entry name" value="RNase_H_like"/>
    <property type="match status" value="1"/>
</dbReference>
<dbReference type="InterPro" id="IPR044730">
    <property type="entry name" value="RNase_H-like_dom_plant"/>
</dbReference>